<accession>A0ABW1WF51</accession>
<dbReference type="EMBL" id="JBHSTQ010000003">
    <property type="protein sequence ID" value="MFC6385715.1"/>
    <property type="molecule type" value="Genomic_DNA"/>
</dbReference>
<sequence>MRTKRRKPAIMVVGAPNQCSLSNRIGTNGTARMQRKWKKKFMIRRDRGDARVLYLGRPGEEIRAEDLRQAEKTIARCSAVLLLQDVVVGVALQTAALANKYHVKVLIDSEPMLSLNDKIKRVAEQLTVMSMNDKKHTSAKKWRKRRNIA</sequence>
<name>A0ABW1WF51_9BACL</name>
<dbReference type="InterPro" id="IPR029056">
    <property type="entry name" value="Ribokinase-like"/>
</dbReference>
<evidence type="ECO:0000313" key="1">
    <source>
        <dbReference type="EMBL" id="MFC6385715.1"/>
    </source>
</evidence>
<protein>
    <submittedName>
        <fullName evidence="1">Uncharacterized protein</fullName>
    </submittedName>
</protein>
<dbReference type="Proteomes" id="UP001596267">
    <property type="component" value="Unassembled WGS sequence"/>
</dbReference>
<dbReference type="Gene3D" id="3.40.1190.20">
    <property type="match status" value="1"/>
</dbReference>
<keyword evidence="2" id="KW-1185">Reference proteome</keyword>
<gene>
    <name evidence="1" type="ORF">ACFP7A_03785</name>
</gene>
<comment type="caution">
    <text evidence="1">The sequence shown here is derived from an EMBL/GenBank/DDBJ whole genome shotgun (WGS) entry which is preliminary data.</text>
</comment>
<evidence type="ECO:0000313" key="2">
    <source>
        <dbReference type="Proteomes" id="UP001596267"/>
    </source>
</evidence>
<organism evidence="1 2">
    <name type="scientific">Sporolactobacillus kofuensis</name>
    <dbReference type="NCBI Taxonomy" id="269672"/>
    <lineage>
        <taxon>Bacteria</taxon>
        <taxon>Bacillati</taxon>
        <taxon>Bacillota</taxon>
        <taxon>Bacilli</taxon>
        <taxon>Bacillales</taxon>
        <taxon>Sporolactobacillaceae</taxon>
        <taxon>Sporolactobacillus</taxon>
    </lineage>
</organism>
<proteinExistence type="predicted"/>
<reference evidence="2" key="1">
    <citation type="journal article" date="2019" name="Int. J. Syst. Evol. Microbiol.">
        <title>The Global Catalogue of Microorganisms (GCM) 10K type strain sequencing project: providing services to taxonomists for standard genome sequencing and annotation.</title>
        <authorList>
            <consortium name="The Broad Institute Genomics Platform"/>
            <consortium name="The Broad Institute Genome Sequencing Center for Infectious Disease"/>
            <person name="Wu L."/>
            <person name="Ma J."/>
        </authorList>
    </citation>
    <scope>NUCLEOTIDE SEQUENCE [LARGE SCALE GENOMIC DNA]</scope>
    <source>
        <strain evidence="2">CCUG 42001</strain>
    </source>
</reference>
<dbReference type="RefSeq" id="WP_253052772.1">
    <property type="nucleotide sequence ID" value="NZ_JAMXWN010000002.1"/>
</dbReference>